<evidence type="ECO:0000256" key="6">
    <source>
        <dbReference type="ARBA" id="ARBA00022967"/>
    </source>
</evidence>
<dbReference type="SUPFAM" id="SSF52540">
    <property type="entry name" value="P-loop containing nucleoside triphosphate hydrolases"/>
    <property type="match status" value="1"/>
</dbReference>
<feature type="compositionally biased region" description="Basic and acidic residues" evidence="9">
    <location>
        <begin position="176"/>
        <end position="185"/>
    </location>
</feature>
<dbReference type="GO" id="GO:0005524">
    <property type="term" value="F:ATP binding"/>
    <property type="evidence" value="ECO:0007669"/>
    <property type="project" value="UniProtKB-KW"/>
</dbReference>
<protein>
    <recommendedName>
        <fullName evidence="7">protein-secreting ATPase</fullName>
        <ecNumber evidence="7">7.4.2.8</ecNumber>
    </recommendedName>
</protein>
<dbReference type="PANTHER" id="PTHR30258">
    <property type="entry name" value="TYPE II SECRETION SYSTEM PROTEIN GSPE-RELATED"/>
    <property type="match status" value="1"/>
</dbReference>
<keyword evidence="12" id="KW-1185">Reference proteome</keyword>
<evidence type="ECO:0000256" key="4">
    <source>
        <dbReference type="ARBA" id="ARBA00022840"/>
    </source>
</evidence>
<evidence type="ECO:0000256" key="3">
    <source>
        <dbReference type="ARBA" id="ARBA00022741"/>
    </source>
</evidence>
<dbReference type="InterPro" id="IPR001482">
    <property type="entry name" value="T2SS/T4SS_dom"/>
</dbReference>
<dbReference type="PANTHER" id="PTHR30258:SF2">
    <property type="entry name" value="COMG OPERON PROTEIN 1"/>
    <property type="match status" value="1"/>
</dbReference>
<feature type="compositionally biased region" description="Basic residues" evidence="9">
    <location>
        <begin position="208"/>
        <end position="225"/>
    </location>
</feature>
<feature type="compositionally biased region" description="Basic residues" evidence="9">
    <location>
        <begin position="301"/>
        <end position="336"/>
    </location>
</feature>
<dbReference type="GO" id="GO:0015628">
    <property type="term" value="P:protein secretion by the type II secretion system"/>
    <property type="evidence" value="ECO:0007669"/>
    <property type="project" value="InterPro"/>
</dbReference>
<feature type="region of interest" description="Disordered" evidence="9">
    <location>
        <begin position="606"/>
        <end position="735"/>
    </location>
</feature>
<feature type="compositionally biased region" description="Basic residues" evidence="9">
    <location>
        <begin position="376"/>
        <end position="390"/>
    </location>
</feature>
<feature type="compositionally biased region" description="Basic and acidic residues" evidence="9">
    <location>
        <begin position="11"/>
        <end position="20"/>
    </location>
</feature>
<feature type="compositionally biased region" description="Basic residues" evidence="9">
    <location>
        <begin position="817"/>
        <end position="828"/>
    </location>
</feature>
<feature type="compositionally biased region" description="Basic and acidic residues" evidence="9">
    <location>
        <begin position="472"/>
        <end position="488"/>
    </location>
</feature>
<evidence type="ECO:0000313" key="12">
    <source>
        <dbReference type="Proteomes" id="UP000267418"/>
    </source>
</evidence>
<dbReference type="Gene3D" id="3.40.50.300">
    <property type="entry name" value="P-loop containing nucleotide triphosphate hydrolases"/>
    <property type="match status" value="1"/>
</dbReference>
<dbReference type="GO" id="GO:0008564">
    <property type="term" value="F:protein-exporting ATPase activity"/>
    <property type="evidence" value="ECO:0007669"/>
    <property type="project" value="UniProtKB-EC"/>
</dbReference>
<evidence type="ECO:0000256" key="8">
    <source>
        <dbReference type="ARBA" id="ARBA00034006"/>
    </source>
</evidence>
<evidence type="ECO:0000313" key="11">
    <source>
        <dbReference type="EMBL" id="RTQ35694.1"/>
    </source>
</evidence>
<dbReference type="FunFam" id="3.30.450.90:FF:000001">
    <property type="entry name" value="Type II secretion system ATPase GspE"/>
    <property type="match status" value="1"/>
</dbReference>
<feature type="compositionally biased region" description="Basic residues" evidence="9">
    <location>
        <begin position="606"/>
        <end position="621"/>
    </location>
</feature>
<evidence type="ECO:0000259" key="10">
    <source>
        <dbReference type="PROSITE" id="PS00662"/>
    </source>
</evidence>
<dbReference type="NCBIfam" id="TIGR02533">
    <property type="entry name" value="type_II_gspE"/>
    <property type="match status" value="1"/>
</dbReference>
<accession>A0A3S0JA84</accession>
<dbReference type="CDD" id="cd01129">
    <property type="entry name" value="PulE-GspE-like"/>
    <property type="match status" value="1"/>
</dbReference>
<dbReference type="InterPro" id="IPR003593">
    <property type="entry name" value="AAA+_ATPase"/>
</dbReference>
<evidence type="ECO:0000256" key="1">
    <source>
        <dbReference type="ARBA" id="ARBA00006611"/>
    </source>
</evidence>
<dbReference type="InterPro" id="IPR037257">
    <property type="entry name" value="T2SS_E_N_sf"/>
</dbReference>
<feature type="compositionally biased region" description="Basic and acidic residues" evidence="9">
    <location>
        <begin position="796"/>
        <end position="813"/>
    </location>
</feature>
<comment type="similarity">
    <text evidence="1">Belongs to the GSP E family.</text>
</comment>
<keyword evidence="6" id="KW-1278">Translocase</keyword>
<dbReference type="Proteomes" id="UP000267418">
    <property type="component" value="Unassembled WGS sequence"/>
</dbReference>
<feature type="compositionally biased region" description="Basic and acidic residues" evidence="9">
    <location>
        <begin position="434"/>
        <end position="443"/>
    </location>
</feature>
<evidence type="ECO:0000256" key="9">
    <source>
        <dbReference type="SAM" id="MobiDB-lite"/>
    </source>
</evidence>
<dbReference type="OrthoDB" id="5790493at2"/>
<sequence>MDGGVLHRAVQPRDRRRDLHAAASRSRGTGNAPAGSECRQGREGGAQLRRCRHHIRGLGAGPLSGPHLPLRSAREGTDHAGFRRRGVVLDGLRHAFFGTAHARLRDRRRGRGEPRRAGGRREAAGRVGQRAQRRRRHGHAHLPPELRERRGHGAGAQAAGRGREQHRGLPGQQHAGGDRLHREPRAPGPHHREHRHADLARLGGHQAAQRRCRGHRGARHRAARGQRREGPARHRGAGRSALQQHRDPLQQPGAHIARARARRQAGERAERSGQPARGLPAQRAGGVSRGRAARPADGRVARHGGHGRRLGARGARLGRHARRCGSRRGCQRKQRHGQQQFDEPRHRHGVGHGQQCRLRQQPARRRALDRRDGWRHSGRRRQWQRHRLLGRRRDSAGRRNHQHADHRGARAHVPQPAPRDRHARPAARAGAGGEPDRRGDRARRIGAGHPVDGRRRQRARRARGHQFRRRHAEPERAQHHRGDAPGPEHRHRRRHRQPAGRGRDPQPQAAGARAAGQGRGEHPVHAQHPHAGQRGRVDHGGQDRALRERAVHHQRQQQHQPVPDDPARGHWAEAQHPAADLRGRHGQARHLPGGFVDRRADLGRCRHRHQQARAGHQHPGGRRADHGARRPDGRQRDQRHRGRARPGLGAGAGQPLSLRQEAAGQDEPDGVPAALRDPRRRRRPGPHARPLQLHAHAAGPRAPGAARVAARRGRPRAAAGGCADGGPRRRGRPATAELGPHARADASAHCVCQRAAPGAGRAGAAATGAALAAAGGRDAGLRPRRAVRRRQRQGRRGADRRREGRAGRGEHRQAGAHQRHRRLHRGRTGRGGEPGAGRRAARSEGGGQRHRRAARARLPAGAGGGAVTAAIGTALPHAWARSQRIVAQPASDDGAEAACIVVCPRTPGWAVAEARRMLGGLPLRQVDEAAMDALLARSYADTGDAASVVGAVEQQVDLDRLMQDMPAVTDLLDAQDDAPVIRMINALLAQAARDGASDIHLESFETHSVVRFRVDGTLRDVVAPRRALHAALISRIKIMSQLDIAEKRLPQDGRITLRVGGRPIDVRVSTVPTAHGERAVLRLLEKDAGRLRLERLGMASDTLAELTRLVRQPHGIVLVTGPTGSGKTTTLYAALGQLDLGTSNILTVEDPVEYDLPGIGQIPVHGKIGMTFGAALRAALRQDPDNIMIGEIRDLETAQIAVQSSLTGHGVLASLHTNDAVSAVTRMSDMGIEPFLLSSSLLGVLAQRLVRCLCPACKLPREQPDGSVVYAPVGCSACGHSGFKGRTGIHELFVVHDDIRRLIHEGGDEQAMRAAAVRHGMRSMREDGQRWVREGVTTAEEIMRVTRDA</sequence>
<evidence type="ECO:0000256" key="7">
    <source>
        <dbReference type="ARBA" id="ARBA00024382"/>
    </source>
</evidence>
<feature type="region of interest" description="Disordered" evidence="9">
    <location>
        <begin position="1"/>
        <end position="45"/>
    </location>
</feature>
<dbReference type="Pfam" id="PF00437">
    <property type="entry name" value="T2SSE"/>
    <property type="match status" value="1"/>
</dbReference>
<feature type="region of interest" description="Disordered" evidence="9">
    <location>
        <begin position="103"/>
        <end position="570"/>
    </location>
</feature>
<feature type="region of interest" description="Disordered" evidence="9">
    <location>
        <begin position="773"/>
        <end position="863"/>
    </location>
</feature>
<feature type="domain" description="Bacterial type II secretion system protein E" evidence="10">
    <location>
        <begin position="1180"/>
        <end position="1194"/>
    </location>
</feature>
<feature type="compositionally biased region" description="Basic and acidic residues" evidence="9">
    <location>
        <begin position="111"/>
        <end position="124"/>
    </location>
</feature>
<dbReference type="GO" id="GO:0015627">
    <property type="term" value="C:type II protein secretion system complex"/>
    <property type="evidence" value="ECO:0007669"/>
    <property type="project" value="InterPro"/>
</dbReference>
<dbReference type="GO" id="GO:0016887">
    <property type="term" value="F:ATP hydrolysis activity"/>
    <property type="evidence" value="ECO:0007669"/>
    <property type="project" value="TreeGrafter"/>
</dbReference>
<keyword evidence="4" id="KW-0067">ATP-binding</keyword>
<dbReference type="PROSITE" id="PS00662">
    <property type="entry name" value="T2SP_E"/>
    <property type="match status" value="1"/>
</dbReference>
<comment type="caution">
    <text evidence="11">The sequence shown here is derived from an EMBL/GenBank/DDBJ whole genome shotgun (WGS) entry which is preliminary data.</text>
</comment>
<dbReference type="EC" id="7.4.2.8" evidence="7"/>
<dbReference type="GO" id="GO:0005886">
    <property type="term" value="C:plasma membrane"/>
    <property type="evidence" value="ECO:0007669"/>
    <property type="project" value="TreeGrafter"/>
</dbReference>
<feature type="compositionally biased region" description="Basic residues" evidence="9">
    <location>
        <begin position="489"/>
        <end position="498"/>
    </location>
</feature>
<name>A0A3S0JA84_9BURK</name>
<dbReference type="SMART" id="SM00382">
    <property type="entry name" value="AAA"/>
    <property type="match status" value="1"/>
</dbReference>
<feature type="compositionally biased region" description="Basic residues" evidence="9">
    <location>
        <begin position="455"/>
        <end position="471"/>
    </location>
</feature>
<dbReference type="EMBL" id="RXOE01000002">
    <property type="protein sequence ID" value="RTQ35694.1"/>
    <property type="molecule type" value="Genomic_DNA"/>
</dbReference>
<feature type="compositionally biased region" description="Low complexity" evidence="9">
    <location>
        <begin position="695"/>
        <end position="708"/>
    </location>
</feature>
<feature type="compositionally biased region" description="Basic and acidic residues" evidence="9">
    <location>
        <begin position="391"/>
        <end position="408"/>
    </location>
</feature>
<keyword evidence="2" id="KW-0813">Transport</keyword>
<feature type="compositionally biased region" description="Basic and acidic residues" evidence="9">
    <location>
        <begin position="535"/>
        <end position="551"/>
    </location>
</feature>
<keyword evidence="3" id="KW-0547">Nucleotide-binding</keyword>
<dbReference type="Gene3D" id="3.30.450.90">
    <property type="match status" value="1"/>
</dbReference>
<reference evidence="11 12" key="1">
    <citation type="submission" date="2018-12" db="EMBL/GenBank/DDBJ databases">
        <title>The genome of Variovorax gossypii DSM 100435.</title>
        <authorList>
            <person name="Gao J."/>
            <person name="Sun J."/>
        </authorList>
    </citation>
    <scope>NUCLEOTIDE SEQUENCE [LARGE SCALE GENOMIC DNA]</scope>
    <source>
        <strain evidence="11 12">DSM 100435</strain>
    </source>
</reference>
<dbReference type="Gene3D" id="3.30.300.160">
    <property type="entry name" value="Type II secretion system, protein E, N-terminal domain"/>
    <property type="match status" value="1"/>
</dbReference>
<feature type="compositionally biased region" description="Basic residues" evidence="9">
    <location>
        <begin position="782"/>
        <end position="795"/>
    </location>
</feature>
<evidence type="ECO:0000256" key="5">
    <source>
        <dbReference type="ARBA" id="ARBA00022927"/>
    </source>
</evidence>
<evidence type="ECO:0000256" key="2">
    <source>
        <dbReference type="ARBA" id="ARBA00022448"/>
    </source>
</evidence>
<proteinExistence type="inferred from homology"/>
<feature type="compositionally biased region" description="Low complexity" evidence="9">
    <location>
        <begin position="281"/>
        <end position="293"/>
    </location>
</feature>
<keyword evidence="5" id="KW-0653">Protein transport</keyword>
<organism evidence="11 12">
    <name type="scientific">Variovorax gossypii</name>
    <dbReference type="NCBI Taxonomy" id="1679495"/>
    <lineage>
        <taxon>Bacteria</taxon>
        <taxon>Pseudomonadati</taxon>
        <taxon>Pseudomonadota</taxon>
        <taxon>Betaproteobacteria</taxon>
        <taxon>Burkholderiales</taxon>
        <taxon>Comamonadaceae</taxon>
        <taxon>Variovorax</taxon>
    </lineage>
</organism>
<feature type="compositionally biased region" description="Basic residues" evidence="9">
    <location>
        <begin position="131"/>
        <end position="140"/>
    </location>
</feature>
<dbReference type="InterPro" id="IPR027417">
    <property type="entry name" value="P-loop_NTPase"/>
</dbReference>
<comment type="catalytic activity">
    <reaction evidence="8">
        <text>ATP + H2O + cellular proteinSide 1 = ADP + phosphate + cellular proteinSide 2.</text>
        <dbReference type="EC" id="7.4.2.8"/>
    </reaction>
</comment>
<dbReference type="InterPro" id="IPR013369">
    <property type="entry name" value="T2SS_GspE"/>
</dbReference>
<feature type="compositionally biased region" description="Basic and acidic residues" evidence="9">
    <location>
        <begin position="622"/>
        <end position="636"/>
    </location>
</feature>
<gene>
    <name evidence="11" type="primary">gspE</name>
    <name evidence="11" type="ORF">EJP69_10775</name>
</gene>